<name>G1WGA2_9ACTN</name>
<evidence type="ECO:0000256" key="1">
    <source>
        <dbReference type="SAM" id="MobiDB-lite"/>
    </source>
</evidence>
<comment type="caution">
    <text evidence="2">The sequence shown here is derived from an EMBL/GenBank/DDBJ whole genome shotgun (WGS) entry which is preliminary data.</text>
</comment>
<reference evidence="2 3" key="1">
    <citation type="submission" date="2011-06" db="EMBL/GenBank/DDBJ databases">
        <title>The Genome Sequence of Collinsella tanakaei YIT 12063.</title>
        <authorList>
            <consortium name="The Broad Institute Genome Sequencing Platform"/>
            <person name="Earl A."/>
            <person name="Ward D."/>
            <person name="Feldgarden M."/>
            <person name="Gevers D."/>
            <person name="Morotomi M."/>
            <person name="Young S.K."/>
            <person name="Zeng Q."/>
            <person name="Gargeya S."/>
            <person name="Fitzgerald M."/>
            <person name="Haas B."/>
            <person name="Abouelleil A."/>
            <person name="Alvarado L."/>
            <person name="Arachchi H.M."/>
            <person name="Berlin A."/>
            <person name="Brown A."/>
            <person name="Chapman S.B."/>
            <person name="Chen Z."/>
            <person name="Dunbar C."/>
            <person name="Freedman E."/>
            <person name="Gearin G."/>
            <person name="Gellesch M."/>
            <person name="Goldberg J."/>
            <person name="Griggs A."/>
            <person name="Gujja S."/>
            <person name="Heiman D."/>
            <person name="Howarth C."/>
            <person name="Larson L."/>
            <person name="Lui A."/>
            <person name="MacDonald P.J.P."/>
            <person name="Mehta T."/>
            <person name="Montmayeur A."/>
            <person name="Murphy C."/>
            <person name="Neiman D."/>
            <person name="Pearson M."/>
            <person name="Priest M."/>
            <person name="Roberts A."/>
            <person name="Saif S."/>
            <person name="Shea T."/>
            <person name="Shenoy N."/>
            <person name="Sisk P."/>
            <person name="Stolte C."/>
            <person name="Sykes S."/>
            <person name="Wortman J."/>
            <person name="Nusbaum C."/>
            <person name="Birren B."/>
        </authorList>
    </citation>
    <scope>NUCLEOTIDE SEQUENCE [LARGE SCALE GENOMIC DNA]</scope>
    <source>
        <strain evidence="2 3">YIT 12063</strain>
    </source>
</reference>
<accession>G1WGA2</accession>
<sequence length="34" mass="3757">MAELTSEEKNQIEAQDSTDVGDVAEVEVVDYGER</sequence>
<dbReference type="AlphaFoldDB" id="G1WGA2"/>
<evidence type="ECO:0000313" key="2">
    <source>
        <dbReference type="EMBL" id="EGX67353.1"/>
    </source>
</evidence>
<protein>
    <submittedName>
        <fullName evidence="2">Uncharacterized protein</fullName>
    </submittedName>
</protein>
<feature type="compositionally biased region" description="Basic and acidic residues" evidence="1">
    <location>
        <begin position="1"/>
        <end position="11"/>
    </location>
</feature>
<proteinExistence type="predicted"/>
<organism evidence="2 3">
    <name type="scientific">Collinsella tanakaei YIT 12063</name>
    <dbReference type="NCBI Taxonomy" id="742742"/>
    <lineage>
        <taxon>Bacteria</taxon>
        <taxon>Bacillati</taxon>
        <taxon>Actinomycetota</taxon>
        <taxon>Coriobacteriia</taxon>
        <taxon>Coriobacteriales</taxon>
        <taxon>Coriobacteriaceae</taxon>
        <taxon>Collinsella</taxon>
    </lineage>
</organism>
<keyword evidence="3" id="KW-1185">Reference proteome</keyword>
<evidence type="ECO:0000313" key="3">
    <source>
        <dbReference type="Proteomes" id="UP000004830"/>
    </source>
</evidence>
<dbReference type="HOGENOM" id="CLU_3373174_0_0_11"/>
<gene>
    <name evidence="2" type="ORF">HMPREF9452_00365</name>
</gene>
<feature type="region of interest" description="Disordered" evidence="1">
    <location>
        <begin position="1"/>
        <end position="24"/>
    </location>
</feature>
<dbReference type="Proteomes" id="UP000004830">
    <property type="component" value="Unassembled WGS sequence"/>
</dbReference>
<dbReference type="EMBL" id="ADLS01000006">
    <property type="protein sequence ID" value="EGX67353.1"/>
    <property type="molecule type" value="Genomic_DNA"/>
</dbReference>